<dbReference type="STRING" id="796620.VIBC2010_01433"/>
<evidence type="ECO:0000256" key="2">
    <source>
        <dbReference type="ARBA" id="ARBA00023125"/>
    </source>
</evidence>
<keyword evidence="1" id="KW-0805">Transcription regulation</keyword>
<dbReference type="PANTHER" id="PTHR43537">
    <property type="entry name" value="TRANSCRIPTIONAL REGULATOR, GNTR FAMILY"/>
    <property type="match status" value="1"/>
</dbReference>
<dbReference type="InterPro" id="IPR008920">
    <property type="entry name" value="TF_FadR/GntR_C"/>
</dbReference>
<dbReference type="EMBL" id="AEIU01000083">
    <property type="protein sequence ID" value="EFP95896.1"/>
    <property type="molecule type" value="Genomic_DNA"/>
</dbReference>
<dbReference type="RefSeq" id="WP_009602049.1">
    <property type="nucleotide sequence ID" value="NZ_AEIU01000083.1"/>
</dbReference>
<dbReference type="Gene3D" id="1.20.120.530">
    <property type="entry name" value="GntR ligand-binding domain-like"/>
    <property type="match status" value="1"/>
</dbReference>
<evidence type="ECO:0000259" key="4">
    <source>
        <dbReference type="PROSITE" id="PS50949"/>
    </source>
</evidence>
<dbReference type="eggNOG" id="COG1802">
    <property type="taxonomic scope" value="Bacteria"/>
</dbReference>
<dbReference type="SUPFAM" id="SSF48008">
    <property type="entry name" value="GntR ligand-binding domain-like"/>
    <property type="match status" value="1"/>
</dbReference>
<dbReference type="Gene3D" id="1.10.10.10">
    <property type="entry name" value="Winged helix-like DNA-binding domain superfamily/Winged helix DNA-binding domain"/>
    <property type="match status" value="1"/>
</dbReference>
<name>E3BLW8_9VIBR</name>
<feature type="domain" description="HTH gntR-type" evidence="4">
    <location>
        <begin position="4"/>
        <end position="71"/>
    </location>
</feature>
<dbReference type="Pfam" id="PF00392">
    <property type="entry name" value="GntR"/>
    <property type="match status" value="1"/>
</dbReference>
<organism evidence="5 6">
    <name type="scientific">Vibrio caribbeanicus ATCC BAA-2122</name>
    <dbReference type="NCBI Taxonomy" id="796620"/>
    <lineage>
        <taxon>Bacteria</taxon>
        <taxon>Pseudomonadati</taxon>
        <taxon>Pseudomonadota</taxon>
        <taxon>Gammaproteobacteria</taxon>
        <taxon>Vibrionales</taxon>
        <taxon>Vibrionaceae</taxon>
        <taxon>Vibrio</taxon>
    </lineage>
</organism>
<dbReference type="PROSITE" id="PS50949">
    <property type="entry name" value="HTH_GNTR"/>
    <property type="match status" value="1"/>
</dbReference>
<dbReference type="InterPro" id="IPR036390">
    <property type="entry name" value="WH_DNA-bd_sf"/>
</dbReference>
<dbReference type="InterPro" id="IPR036388">
    <property type="entry name" value="WH-like_DNA-bd_sf"/>
</dbReference>
<comment type="caution">
    <text evidence="5">The sequence shown here is derived from an EMBL/GenBank/DDBJ whole genome shotgun (WGS) entry which is preliminary data.</text>
</comment>
<dbReference type="GO" id="GO:0003700">
    <property type="term" value="F:DNA-binding transcription factor activity"/>
    <property type="evidence" value="ECO:0007669"/>
    <property type="project" value="InterPro"/>
</dbReference>
<dbReference type="InterPro" id="IPR000524">
    <property type="entry name" value="Tscrpt_reg_HTH_GntR"/>
</dbReference>
<keyword evidence="3" id="KW-0804">Transcription</keyword>
<dbReference type="Proteomes" id="UP000002943">
    <property type="component" value="Unassembled WGS sequence"/>
</dbReference>
<accession>E3BLW8</accession>
<protein>
    <submittedName>
        <fullName evidence="5">Transcriptional regulator</fullName>
    </submittedName>
</protein>
<evidence type="ECO:0000256" key="3">
    <source>
        <dbReference type="ARBA" id="ARBA00023163"/>
    </source>
</evidence>
<gene>
    <name evidence="5" type="ORF">VIBC2010_01433</name>
</gene>
<dbReference type="PANTHER" id="PTHR43537:SF20">
    <property type="entry name" value="HTH-TYPE TRANSCRIPTIONAL REPRESSOR GLAR"/>
    <property type="match status" value="1"/>
</dbReference>
<reference evidence="5 6" key="1">
    <citation type="journal article" date="2012" name="Int. J. Syst. Evol. Microbiol.">
        <title>Vibrio caribbeanicus sp. nov., isolated from the marine sponge Scleritoderma cyanea.</title>
        <authorList>
            <person name="Hoffmann M."/>
            <person name="Monday S.R."/>
            <person name="Allard M.W."/>
            <person name="Strain E.A."/>
            <person name="Whittaker P."/>
            <person name="Naum M."/>
            <person name="McCarthy P.J."/>
            <person name="Lopez J.V."/>
            <person name="Fischer M."/>
            <person name="Brown E.W."/>
        </authorList>
    </citation>
    <scope>NUCLEOTIDE SEQUENCE [LARGE SCALE GENOMIC DNA]</scope>
    <source>
        <strain evidence="5 6">ATCC BAA-2122</strain>
    </source>
</reference>
<evidence type="ECO:0000256" key="1">
    <source>
        <dbReference type="ARBA" id="ARBA00023015"/>
    </source>
</evidence>
<sequence length="221" mass="25492">MSTPTLTDKVSQLIEKDILTGKLEPGSKLVVADLKTKYQVGASPIREALVKLSWINYVNLEPQKGCWVADISSDELKEVYDGLRLVSKELLRRAMRENNRGWELRVISAFHHLTRDYQNVSELDWCTQEDAQHQFYRELLSGTQAKNMHFLFNHMLNQAHRYRYFAHNSGLSVLNSINDYESIIQPFIDRNIDATLEKLDLALTRNMRQIQAIIEKSGIAA</sequence>
<evidence type="ECO:0000313" key="6">
    <source>
        <dbReference type="Proteomes" id="UP000002943"/>
    </source>
</evidence>
<keyword evidence="6" id="KW-1185">Reference proteome</keyword>
<dbReference type="GO" id="GO:0003677">
    <property type="term" value="F:DNA binding"/>
    <property type="evidence" value="ECO:0007669"/>
    <property type="project" value="UniProtKB-KW"/>
</dbReference>
<keyword evidence="2" id="KW-0238">DNA-binding</keyword>
<proteinExistence type="predicted"/>
<dbReference type="SUPFAM" id="SSF46785">
    <property type="entry name" value="Winged helix' DNA-binding domain"/>
    <property type="match status" value="1"/>
</dbReference>
<dbReference type="SMART" id="SM00345">
    <property type="entry name" value="HTH_GNTR"/>
    <property type="match status" value="1"/>
</dbReference>
<dbReference type="AlphaFoldDB" id="E3BLW8"/>
<evidence type="ECO:0000313" key="5">
    <source>
        <dbReference type="EMBL" id="EFP95896.1"/>
    </source>
</evidence>